<proteinExistence type="predicted"/>
<sequence length="70" mass="8175">MEELKNPDIVDHNYVKKRIAKIKSTYQPCQCRDCGSTIYASDAEDVEYILSRGEEIFICKRCGRKEDKQD</sequence>
<dbReference type="EMBL" id="BK015206">
    <property type="protein sequence ID" value="DAD95929.1"/>
    <property type="molecule type" value="Genomic_DNA"/>
</dbReference>
<evidence type="ECO:0000313" key="1">
    <source>
        <dbReference type="EMBL" id="DAD95929.1"/>
    </source>
</evidence>
<protein>
    <submittedName>
        <fullName evidence="1">Transcription initiation factor IIE, alpha FINGER, Transcription</fullName>
    </submittedName>
</protein>
<reference evidence="1" key="1">
    <citation type="journal article" date="2021" name="Proc. Natl. Acad. Sci. U.S.A.">
        <title>A Catalog of Tens of Thousands of Viruses from Human Metagenomes Reveals Hidden Associations with Chronic Diseases.</title>
        <authorList>
            <person name="Tisza M.J."/>
            <person name="Buck C.B."/>
        </authorList>
    </citation>
    <scope>NUCLEOTIDE SEQUENCE</scope>
    <source>
        <strain evidence="1">CtGMq5</strain>
    </source>
</reference>
<name>A0A8S5NMJ4_9CAUD</name>
<accession>A0A8S5NMJ4</accession>
<organism evidence="1">
    <name type="scientific">Siphoviridae sp. ctGMq5</name>
    <dbReference type="NCBI Taxonomy" id="2826220"/>
    <lineage>
        <taxon>Viruses</taxon>
        <taxon>Duplodnaviria</taxon>
        <taxon>Heunggongvirae</taxon>
        <taxon>Uroviricota</taxon>
        <taxon>Caudoviricetes</taxon>
    </lineage>
</organism>